<name>A0A2P2QK59_RHIMU</name>
<dbReference type="EMBL" id="GGEC01086895">
    <property type="protein sequence ID" value="MBX67379.1"/>
    <property type="molecule type" value="Transcribed_RNA"/>
</dbReference>
<dbReference type="InterPro" id="IPR011763">
    <property type="entry name" value="COA_CT_C"/>
</dbReference>
<dbReference type="UniPathway" id="UPA00655">
    <property type="reaction ID" value="UER00711"/>
</dbReference>
<organism evidence="2">
    <name type="scientific">Rhizophora mucronata</name>
    <name type="common">Asiatic mangrove</name>
    <dbReference type="NCBI Taxonomy" id="61149"/>
    <lineage>
        <taxon>Eukaryota</taxon>
        <taxon>Viridiplantae</taxon>
        <taxon>Streptophyta</taxon>
        <taxon>Embryophyta</taxon>
        <taxon>Tracheophyta</taxon>
        <taxon>Spermatophyta</taxon>
        <taxon>Magnoliopsida</taxon>
        <taxon>eudicotyledons</taxon>
        <taxon>Gunneridae</taxon>
        <taxon>Pentapetalae</taxon>
        <taxon>rosids</taxon>
        <taxon>fabids</taxon>
        <taxon>Malpighiales</taxon>
        <taxon>Rhizophoraceae</taxon>
        <taxon>Rhizophora</taxon>
    </lineage>
</organism>
<accession>A0A2P2QK59</accession>
<dbReference type="GO" id="GO:0003989">
    <property type="term" value="F:acetyl-CoA carboxylase activity"/>
    <property type="evidence" value="ECO:0007669"/>
    <property type="project" value="InterPro"/>
</dbReference>
<proteinExistence type="predicted"/>
<dbReference type="GO" id="GO:0009317">
    <property type="term" value="C:acetyl-CoA carboxylase complex"/>
    <property type="evidence" value="ECO:0007669"/>
    <property type="project" value="InterPro"/>
</dbReference>
<dbReference type="Pfam" id="PF03255">
    <property type="entry name" value="ACCA"/>
    <property type="match status" value="1"/>
</dbReference>
<evidence type="ECO:0000259" key="1">
    <source>
        <dbReference type="PROSITE" id="PS50989"/>
    </source>
</evidence>
<dbReference type="GO" id="GO:2001295">
    <property type="term" value="P:malonyl-CoA biosynthetic process"/>
    <property type="evidence" value="ECO:0007669"/>
    <property type="project" value="UniProtKB-UniPathway"/>
</dbReference>
<reference evidence="2" key="1">
    <citation type="submission" date="2018-02" db="EMBL/GenBank/DDBJ databases">
        <title>Rhizophora mucronata_Transcriptome.</title>
        <authorList>
            <person name="Meera S.P."/>
            <person name="Sreeshan A."/>
            <person name="Augustine A."/>
        </authorList>
    </citation>
    <scope>NUCLEOTIDE SEQUENCE</scope>
    <source>
        <tissue evidence="2">Leaf</tissue>
    </source>
</reference>
<dbReference type="PRINTS" id="PR01069">
    <property type="entry name" value="ACCCTRFRASEA"/>
</dbReference>
<dbReference type="GO" id="GO:0016743">
    <property type="term" value="F:carboxyl- or carbamoyltransferase activity"/>
    <property type="evidence" value="ECO:0007669"/>
    <property type="project" value="InterPro"/>
</dbReference>
<feature type="domain" description="CoA carboxyltransferase C-terminal" evidence="1">
    <location>
        <begin position="1"/>
        <end position="31"/>
    </location>
</feature>
<sequence>MFIGHLKGRNTKENIAPNLAMPTPHGYIQDF</sequence>
<dbReference type="GO" id="GO:0006633">
    <property type="term" value="P:fatty acid biosynthetic process"/>
    <property type="evidence" value="ECO:0007669"/>
    <property type="project" value="InterPro"/>
</dbReference>
<dbReference type="InterPro" id="IPR001095">
    <property type="entry name" value="Acetyl_CoA_COase_a_su"/>
</dbReference>
<dbReference type="AlphaFoldDB" id="A0A2P2QK59"/>
<evidence type="ECO:0000313" key="2">
    <source>
        <dbReference type="EMBL" id="MBX67379.1"/>
    </source>
</evidence>
<dbReference type="PROSITE" id="PS50989">
    <property type="entry name" value="COA_CT_CTER"/>
    <property type="match status" value="1"/>
</dbReference>
<protein>
    <recommendedName>
        <fullName evidence="1">CoA carboxyltransferase C-terminal domain-containing protein</fullName>
    </recommendedName>
</protein>